<proteinExistence type="predicted"/>
<evidence type="ECO:0000313" key="2">
    <source>
        <dbReference type="Proteomes" id="UP000714275"/>
    </source>
</evidence>
<keyword evidence="2" id="KW-1185">Reference proteome</keyword>
<gene>
    <name evidence="1" type="ORF">EV702DRAFT_1088625</name>
</gene>
<dbReference type="AlphaFoldDB" id="A0A9P7D434"/>
<comment type="caution">
    <text evidence="1">The sequence shown here is derived from an EMBL/GenBank/DDBJ whole genome shotgun (WGS) entry which is preliminary data.</text>
</comment>
<accession>A0A9P7D434</accession>
<dbReference type="Proteomes" id="UP000714275">
    <property type="component" value="Unassembled WGS sequence"/>
</dbReference>
<evidence type="ECO:0000313" key="1">
    <source>
        <dbReference type="EMBL" id="KAG1779505.1"/>
    </source>
</evidence>
<dbReference type="EMBL" id="JABBWD010000012">
    <property type="protein sequence ID" value="KAG1779505.1"/>
    <property type="molecule type" value="Genomic_DNA"/>
</dbReference>
<dbReference type="OrthoDB" id="2691297at2759"/>
<name>A0A9P7D434_9AGAM</name>
<reference evidence="1" key="1">
    <citation type="journal article" date="2020" name="New Phytol.">
        <title>Comparative genomics reveals dynamic genome evolution in host specialist ectomycorrhizal fungi.</title>
        <authorList>
            <person name="Lofgren L.A."/>
            <person name="Nguyen N.H."/>
            <person name="Vilgalys R."/>
            <person name="Ruytinx J."/>
            <person name="Liao H.L."/>
            <person name="Branco S."/>
            <person name="Kuo A."/>
            <person name="LaButti K."/>
            <person name="Lipzen A."/>
            <person name="Andreopoulos W."/>
            <person name="Pangilinan J."/>
            <person name="Riley R."/>
            <person name="Hundley H."/>
            <person name="Na H."/>
            <person name="Barry K."/>
            <person name="Grigoriev I.V."/>
            <person name="Stajich J.E."/>
            <person name="Kennedy P.G."/>
        </authorList>
    </citation>
    <scope>NUCLEOTIDE SEQUENCE</scope>
    <source>
        <strain evidence="1">DOB743</strain>
    </source>
</reference>
<sequence length="334" mass="37290">MACLISPSCPFQTPISTILRILGIGRACWNNCLVSSDRDGAVFLEVILQGPVHAVNTFARRSLQQSFTTLHNWLRFVVPRFSTKFVDPEALSLDLNWDVSSENERTLPDIPTSNLEAPSIKWLLETSTDPQVFLAAASLVPQVEWPLDLDVSVMLPQLYDILTSCVGIDKQIIPSLKEKASACIMALCHLYCGHVLQAYPVRGDFIGRGKGDYDVFDKFRLMHIGTADKTVLATAMQLCLPEHDDCEFECYAYQLDDCPASVLEWLSHSLPYHFITGRVDEHVEKFAIAVISKLLSSPSSPSNQFIANCTLLACVMIGVQFDKKDIVQIDKRCF</sequence>
<organism evidence="1 2">
    <name type="scientific">Suillus placidus</name>
    <dbReference type="NCBI Taxonomy" id="48579"/>
    <lineage>
        <taxon>Eukaryota</taxon>
        <taxon>Fungi</taxon>
        <taxon>Dikarya</taxon>
        <taxon>Basidiomycota</taxon>
        <taxon>Agaricomycotina</taxon>
        <taxon>Agaricomycetes</taxon>
        <taxon>Agaricomycetidae</taxon>
        <taxon>Boletales</taxon>
        <taxon>Suillineae</taxon>
        <taxon>Suillaceae</taxon>
        <taxon>Suillus</taxon>
    </lineage>
</organism>
<protein>
    <submittedName>
        <fullName evidence="1">Uncharacterized protein</fullName>
    </submittedName>
</protein>